<dbReference type="InterPro" id="IPR011127">
    <property type="entry name" value="Dala_Dala_lig_N"/>
</dbReference>
<keyword evidence="11 14" id="KW-0573">Peptidoglycan synthesis</keyword>
<keyword evidence="6 14" id="KW-0963">Cytoplasm</keyword>
<comment type="cofactor">
    <cofactor evidence="1">
        <name>Mn(2+)</name>
        <dbReference type="ChEBI" id="CHEBI:29035"/>
    </cofactor>
</comment>
<keyword evidence="8 17" id="KW-0547">Nucleotide-binding</keyword>
<proteinExistence type="inferred from homology"/>
<dbReference type="EMBL" id="CP014674">
    <property type="protein sequence ID" value="AOX18209.1"/>
    <property type="molecule type" value="Genomic_DNA"/>
</dbReference>
<dbReference type="SUPFAM" id="SSF56059">
    <property type="entry name" value="Glutathione synthetase ATP-binding domain-like"/>
    <property type="match status" value="1"/>
</dbReference>
<keyword evidence="12 14" id="KW-0961">Cell wall biogenesis/degradation</keyword>
<feature type="active site" evidence="15">
    <location>
        <position position="281"/>
    </location>
</feature>
<comment type="similarity">
    <text evidence="4 14">Belongs to the D-alanine--D-alanine ligase family.</text>
</comment>
<dbReference type="InterPro" id="IPR005905">
    <property type="entry name" value="D_ala_D_ala"/>
</dbReference>
<evidence type="ECO:0000256" key="17">
    <source>
        <dbReference type="PROSITE-ProRule" id="PRU00409"/>
    </source>
</evidence>
<evidence type="ECO:0000256" key="4">
    <source>
        <dbReference type="ARBA" id="ARBA00010871"/>
    </source>
</evidence>
<dbReference type="GO" id="GO:0005737">
    <property type="term" value="C:cytoplasm"/>
    <property type="evidence" value="ECO:0007669"/>
    <property type="project" value="UniProtKB-SubCell"/>
</dbReference>
<dbReference type="SUPFAM" id="SSF52440">
    <property type="entry name" value="PreATP-grasp domain"/>
    <property type="match status" value="1"/>
</dbReference>
<keyword evidence="7 14" id="KW-0436">Ligase</keyword>
<evidence type="ECO:0000313" key="20">
    <source>
        <dbReference type="Proteomes" id="UP000179145"/>
    </source>
</evidence>
<comment type="subcellular location">
    <subcellularLocation>
        <location evidence="3 14">Cytoplasm</location>
    </subcellularLocation>
</comment>
<keyword evidence="20" id="KW-1185">Reference proteome</keyword>
<feature type="binding site" evidence="16">
    <location>
        <position position="252"/>
    </location>
    <ligand>
        <name>Mg(2+)</name>
        <dbReference type="ChEBI" id="CHEBI:18420"/>
        <label>1</label>
    </ligand>
</feature>
<evidence type="ECO:0000256" key="5">
    <source>
        <dbReference type="ARBA" id="ARBA00012216"/>
    </source>
</evidence>
<dbReference type="PANTHER" id="PTHR23132:SF23">
    <property type="entry name" value="D-ALANINE--D-ALANINE LIGASE B"/>
    <property type="match status" value="1"/>
</dbReference>
<evidence type="ECO:0000256" key="1">
    <source>
        <dbReference type="ARBA" id="ARBA00001936"/>
    </source>
</evidence>
<dbReference type="PIRSF" id="PIRSF039102">
    <property type="entry name" value="Ddl/VanB"/>
    <property type="match status" value="1"/>
</dbReference>
<feature type="domain" description="ATP-grasp" evidence="18">
    <location>
        <begin position="102"/>
        <end position="303"/>
    </location>
</feature>
<dbReference type="EC" id="6.3.2.4" evidence="5 14"/>
<dbReference type="eggNOG" id="COG1181">
    <property type="taxonomic scope" value="Bacteria"/>
</dbReference>
<dbReference type="GO" id="GO:0008716">
    <property type="term" value="F:D-alanine-D-alanine ligase activity"/>
    <property type="evidence" value="ECO:0007669"/>
    <property type="project" value="UniProtKB-UniRule"/>
</dbReference>
<keyword evidence="10 14" id="KW-0133">Cell shape</keyword>
<dbReference type="KEGG" id="kba:A0U89_08285"/>
<dbReference type="NCBIfam" id="NF002378">
    <property type="entry name" value="PRK01372.1"/>
    <property type="match status" value="1"/>
</dbReference>
<dbReference type="HAMAP" id="MF_00047">
    <property type="entry name" value="Dala_Dala_lig"/>
    <property type="match status" value="1"/>
</dbReference>
<dbReference type="GO" id="GO:0071555">
    <property type="term" value="P:cell wall organization"/>
    <property type="evidence" value="ECO:0007669"/>
    <property type="project" value="UniProtKB-KW"/>
</dbReference>
<comment type="function">
    <text evidence="2 14">Cell wall formation.</text>
</comment>
<dbReference type="PANTHER" id="PTHR23132">
    <property type="entry name" value="D-ALANINE--D-ALANINE LIGASE"/>
    <property type="match status" value="1"/>
</dbReference>
<keyword evidence="16" id="KW-0479">Metal-binding</keyword>
<dbReference type="InterPro" id="IPR016185">
    <property type="entry name" value="PreATP-grasp_dom_sf"/>
</dbReference>
<evidence type="ECO:0000256" key="14">
    <source>
        <dbReference type="HAMAP-Rule" id="MF_00047"/>
    </source>
</evidence>
<sequence length="314" mass="33283">MTVAVLHGGISSERSVSLSSGNAIAKALREVGYHVVPVDAGPDLVTTIHALRDAKPDVVFNALHGPLGEDGAIQGVLEWLGLTYTHCDIRASALAMDKEASRRIFAAAGLPIAQGMVVDMAQLAEAHPLPTPYVVKPIAEGSSVGVEIVRPGSNKRASIAANWAFGTHALVEEFIPGRELTVGVLGERALTVTDIVAASKTGDFYDFDAKYSAGGSTHHLPADIHPEIFQQALAYAEVAHRALGCRGATRTDFRYDDTQGDGPGRLTILEVNTQPGMTPTSLLPEQAAYCGISYPALCDWIVQEALARKAPARR</sequence>
<keyword evidence="9 17" id="KW-0067">ATP-binding</keyword>
<dbReference type="OrthoDB" id="9813261at2"/>
<dbReference type="UniPathway" id="UPA00219"/>
<evidence type="ECO:0000256" key="11">
    <source>
        <dbReference type="ARBA" id="ARBA00022984"/>
    </source>
</evidence>
<comment type="cofactor">
    <cofactor evidence="16">
        <name>Mg(2+)</name>
        <dbReference type="ChEBI" id="CHEBI:18420"/>
    </cofactor>
    <cofactor evidence="16">
        <name>Mn(2+)</name>
        <dbReference type="ChEBI" id="CHEBI:29035"/>
    </cofactor>
    <text evidence="16">Binds 2 magnesium or manganese ions per subunit.</text>
</comment>
<name>A0A1D8UX41_9PROT</name>
<organism evidence="19 20">
    <name type="scientific">Kozakia baliensis</name>
    <dbReference type="NCBI Taxonomy" id="153496"/>
    <lineage>
        <taxon>Bacteria</taxon>
        <taxon>Pseudomonadati</taxon>
        <taxon>Pseudomonadota</taxon>
        <taxon>Alphaproteobacteria</taxon>
        <taxon>Acetobacterales</taxon>
        <taxon>Acetobacteraceae</taxon>
        <taxon>Kozakia</taxon>
    </lineage>
</organism>
<dbReference type="PROSITE" id="PS50975">
    <property type="entry name" value="ATP_GRASP"/>
    <property type="match status" value="1"/>
</dbReference>
<dbReference type="Gene3D" id="3.30.1490.20">
    <property type="entry name" value="ATP-grasp fold, A domain"/>
    <property type="match status" value="1"/>
</dbReference>
<feature type="active site" evidence="15">
    <location>
        <position position="13"/>
    </location>
</feature>
<evidence type="ECO:0000256" key="8">
    <source>
        <dbReference type="ARBA" id="ARBA00022741"/>
    </source>
</evidence>
<protein>
    <recommendedName>
        <fullName evidence="5 14">D-alanine--D-alanine ligase</fullName>
        <ecNumber evidence="5 14">6.3.2.4</ecNumber>
    </recommendedName>
    <alternativeName>
        <fullName evidence="14">D-Ala-D-Ala ligase</fullName>
    </alternativeName>
    <alternativeName>
        <fullName evidence="14">D-alanylalanine synthetase</fullName>
    </alternativeName>
</protein>
<evidence type="ECO:0000256" key="15">
    <source>
        <dbReference type="PIRSR" id="PIRSR039102-1"/>
    </source>
</evidence>
<evidence type="ECO:0000256" key="12">
    <source>
        <dbReference type="ARBA" id="ARBA00023316"/>
    </source>
</evidence>
<dbReference type="InterPro" id="IPR011761">
    <property type="entry name" value="ATP-grasp"/>
</dbReference>
<comment type="catalytic activity">
    <reaction evidence="13 14">
        <text>2 D-alanine + ATP = D-alanyl-D-alanine + ADP + phosphate + H(+)</text>
        <dbReference type="Rhea" id="RHEA:11224"/>
        <dbReference type="ChEBI" id="CHEBI:15378"/>
        <dbReference type="ChEBI" id="CHEBI:30616"/>
        <dbReference type="ChEBI" id="CHEBI:43474"/>
        <dbReference type="ChEBI" id="CHEBI:57416"/>
        <dbReference type="ChEBI" id="CHEBI:57822"/>
        <dbReference type="ChEBI" id="CHEBI:456216"/>
        <dbReference type="EC" id="6.3.2.4"/>
    </reaction>
</comment>
<dbReference type="Gene3D" id="3.40.50.20">
    <property type="match status" value="1"/>
</dbReference>
<dbReference type="InterPro" id="IPR011095">
    <property type="entry name" value="Dala_Dala_lig_C"/>
</dbReference>
<dbReference type="Proteomes" id="UP000179145">
    <property type="component" value="Chromosome"/>
</dbReference>
<dbReference type="Gene3D" id="3.30.470.20">
    <property type="entry name" value="ATP-grasp fold, B domain"/>
    <property type="match status" value="1"/>
</dbReference>
<feature type="binding site" evidence="16">
    <location>
        <position position="270"/>
    </location>
    <ligand>
        <name>Mg(2+)</name>
        <dbReference type="ChEBI" id="CHEBI:18420"/>
        <label>1</label>
    </ligand>
</feature>
<evidence type="ECO:0000259" key="18">
    <source>
        <dbReference type="PROSITE" id="PS50975"/>
    </source>
</evidence>
<accession>A0A1D8UX41</accession>
<evidence type="ECO:0000256" key="9">
    <source>
        <dbReference type="ARBA" id="ARBA00022840"/>
    </source>
</evidence>
<evidence type="ECO:0000313" key="19">
    <source>
        <dbReference type="EMBL" id="AOX18209.1"/>
    </source>
</evidence>
<evidence type="ECO:0000256" key="7">
    <source>
        <dbReference type="ARBA" id="ARBA00022598"/>
    </source>
</evidence>
<feature type="binding site" evidence="16">
    <location>
        <position position="270"/>
    </location>
    <ligand>
        <name>Mg(2+)</name>
        <dbReference type="ChEBI" id="CHEBI:18420"/>
        <label>2</label>
    </ligand>
</feature>
<gene>
    <name evidence="14" type="primary">ddl</name>
    <name evidence="19" type="ORF">A0U89_08285</name>
</gene>
<evidence type="ECO:0000256" key="10">
    <source>
        <dbReference type="ARBA" id="ARBA00022960"/>
    </source>
</evidence>
<dbReference type="GO" id="GO:0009252">
    <property type="term" value="P:peptidoglycan biosynthetic process"/>
    <property type="evidence" value="ECO:0007669"/>
    <property type="project" value="UniProtKB-UniRule"/>
</dbReference>
<dbReference type="NCBIfam" id="TIGR01205">
    <property type="entry name" value="D_ala_D_alaTIGR"/>
    <property type="match status" value="1"/>
</dbReference>
<dbReference type="AlphaFoldDB" id="A0A1D8UX41"/>
<evidence type="ECO:0000256" key="2">
    <source>
        <dbReference type="ARBA" id="ARBA00003921"/>
    </source>
</evidence>
<feature type="binding site" evidence="16">
    <location>
        <position position="272"/>
    </location>
    <ligand>
        <name>Mg(2+)</name>
        <dbReference type="ChEBI" id="CHEBI:18420"/>
        <label>2</label>
    </ligand>
</feature>
<dbReference type="STRING" id="153496.A0U89_08285"/>
<evidence type="ECO:0000256" key="16">
    <source>
        <dbReference type="PIRSR" id="PIRSR039102-3"/>
    </source>
</evidence>
<dbReference type="PROSITE" id="PS00843">
    <property type="entry name" value="DALA_DALA_LIGASE_1"/>
    <property type="match status" value="1"/>
</dbReference>
<dbReference type="RefSeq" id="WP_070403706.1">
    <property type="nucleotide sequence ID" value="NZ_BJVW01000006.1"/>
</dbReference>
<dbReference type="InterPro" id="IPR000291">
    <property type="entry name" value="D-Ala_lig_Van_CS"/>
</dbReference>
<comment type="pathway">
    <text evidence="14">Cell wall biogenesis; peptidoglycan biosynthesis.</text>
</comment>
<reference evidence="19 20" key="1">
    <citation type="journal article" date="2016" name="Microb. Cell Fact.">
        <title>Dissection of exopolysaccharide biosynthesis in Kozakia baliensis.</title>
        <authorList>
            <person name="Brandt J.U."/>
            <person name="Jakob F."/>
            <person name="Behr J."/>
            <person name="Geissler A.J."/>
            <person name="Vogel R.F."/>
        </authorList>
    </citation>
    <scope>NUCLEOTIDE SEQUENCE [LARGE SCALE GENOMIC DNA]</scope>
    <source>
        <strain evidence="19 20">DSM 14400</strain>
    </source>
</reference>
<keyword evidence="16" id="KW-0460">Magnesium</keyword>
<dbReference type="Pfam" id="PF07478">
    <property type="entry name" value="Dala_Dala_lig_C"/>
    <property type="match status" value="1"/>
</dbReference>
<evidence type="ECO:0000256" key="3">
    <source>
        <dbReference type="ARBA" id="ARBA00004496"/>
    </source>
</evidence>
<evidence type="ECO:0000256" key="13">
    <source>
        <dbReference type="ARBA" id="ARBA00047614"/>
    </source>
</evidence>
<dbReference type="GO" id="GO:0046872">
    <property type="term" value="F:metal ion binding"/>
    <property type="evidence" value="ECO:0007669"/>
    <property type="project" value="UniProtKB-KW"/>
</dbReference>
<dbReference type="GO" id="GO:0008360">
    <property type="term" value="P:regulation of cell shape"/>
    <property type="evidence" value="ECO:0007669"/>
    <property type="project" value="UniProtKB-KW"/>
</dbReference>
<evidence type="ECO:0000256" key="6">
    <source>
        <dbReference type="ARBA" id="ARBA00022490"/>
    </source>
</evidence>
<dbReference type="Pfam" id="PF01820">
    <property type="entry name" value="Dala_Dala_lig_N"/>
    <property type="match status" value="1"/>
</dbReference>
<dbReference type="GO" id="GO:0005524">
    <property type="term" value="F:ATP binding"/>
    <property type="evidence" value="ECO:0007669"/>
    <property type="project" value="UniProtKB-UniRule"/>
</dbReference>
<feature type="active site" evidence="15">
    <location>
        <position position="142"/>
    </location>
</feature>
<keyword evidence="16" id="KW-0464">Manganese</keyword>
<dbReference type="InterPro" id="IPR013815">
    <property type="entry name" value="ATP_grasp_subdomain_1"/>
</dbReference>